<dbReference type="HOGENOM" id="CLU_2501849_0_0_1"/>
<dbReference type="Proteomes" id="UP000026962">
    <property type="component" value="Chromosome 3"/>
</dbReference>
<evidence type="ECO:0000313" key="1">
    <source>
        <dbReference type="EnsemblPlants" id="OPUNC03G33520.1"/>
    </source>
</evidence>
<dbReference type="Gramene" id="OPUNC03G33520.1">
    <property type="protein sequence ID" value="OPUNC03G33520.1"/>
    <property type="gene ID" value="OPUNC03G33520"/>
</dbReference>
<reference evidence="1" key="2">
    <citation type="submission" date="2018-05" db="EMBL/GenBank/DDBJ databases">
        <title>OpunRS2 (Oryza punctata Reference Sequence Version 2).</title>
        <authorList>
            <person name="Zhang J."/>
            <person name="Kudrna D."/>
            <person name="Lee S."/>
            <person name="Talag J."/>
            <person name="Welchert J."/>
            <person name="Wing R.A."/>
        </authorList>
    </citation>
    <scope>NUCLEOTIDE SEQUENCE [LARGE SCALE GENOMIC DNA]</scope>
</reference>
<sequence>MAPAAAIMFMDGAFASCAFNMNSRKGRYPSPSSVSCSGSWRQWRAQLVMKRTMVKESECFNIGICQVTLGTALKYLEFSRCFLALI</sequence>
<protein>
    <submittedName>
        <fullName evidence="1">Uncharacterized protein</fullName>
    </submittedName>
</protein>
<evidence type="ECO:0000313" key="2">
    <source>
        <dbReference type="Proteomes" id="UP000026962"/>
    </source>
</evidence>
<name>A0A0E0KJU9_ORYPU</name>
<organism evidence="1">
    <name type="scientific">Oryza punctata</name>
    <name type="common">Red rice</name>
    <dbReference type="NCBI Taxonomy" id="4537"/>
    <lineage>
        <taxon>Eukaryota</taxon>
        <taxon>Viridiplantae</taxon>
        <taxon>Streptophyta</taxon>
        <taxon>Embryophyta</taxon>
        <taxon>Tracheophyta</taxon>
        <taxon>Spermatophyta</taxon>
        <taxon>Magnoliopsida</taxon>
        <taxon>Liliopsida</taxon>
        <taxon>Poales</taxon>
        <taxon>Poaceae</taxon>
        <taxon>BOP clade</taxon>
        <taxon>Oryzoideae</taxon>
        <taxon>Oryzeae</taxon>
        <taxon>Oryzinae</taxon>
        <taxon>Oryza</taxon>
    </lineage>
</organism>
<reference evidence="1" key="1">
    <citation type="submission" date="2015-04" db="UniProtKB">
        <authorList>
            <consortium name="EnsemblPlants"/>
        </authorList>
    </citation>
    <scope>IDENTIFICATION</scope>
</reference>
<accession>A0A0E0KJU9</accession>
<dbReference type="AlphaFoldDB" id="A0A0E0KJU9"/>
<dbReference type="EnsemblPlants" id="OPUNC03G33520.1">
    <property type="protein sequence ID" value="OPUNC03G33520.1"/>
    <property type="gene ID" value="OPUNC03G33520"/>
</dbReference>
<proteinExistence type="predicted"/>
<keyword evidence="2" id="KW-1185">Reference proteome</keyword>